<keyword evidence="1" id="KW-0812">Transmembrane</keyword>
<proteinExistence type="predicted"/>
<dbReference type="EMBL" id="CP071795">
    <property type="protein sequence ID" value="QTD38638.1"/>
    <property type="molecule type" value="Genomic_DNA"/>
</dbReference>
<keyword evidence="1" id="KW-1133">Transmembrane helix</keyword>
<accession>A0ABX7T0N0</accession>
<feature type="transmembrane region" description="Helical" evidence="1">
    <location>
        <begin position="39"/>
        <end position="63"/>
    </location>
</feature>
<dbReference type="RefSeq" id="WP_207972764.1">
    <property type="nucleotide sequence ID" value="NZ_CP071795.1"/>
</dbReference>
<keyword evidence="3" id="KW-1185">Reference proteome</keyword>
<sequence length="125" mass="14417">MKQHKKAALVGLIFVLIYFCYDIYHIIRISKGFSFEESLLPELVILFINQLLLIAPAVVLFIIKSFKKKYIFAVWLYPIILALGFINILVSNDPLAAGLPMVFLVFPACIILAILYFLFREKDKF</sequence>
<evidence type="ECO:0000256" key="1">
    <source>
        <dbReference type="SAM" id="Phobius"/>
    </source>
</evidence>
<name>A0ABX7T0N0_9FLAO</name>
<evidence type="ECO:0000313" key="3">
    <source>
        <dbReference type="Proteomes" id="UP000663935"/>
    </source>
</evidence>
<reference evidence="2 3" key="1">
    <citation type="submission" date="2021-03" db="EMBL/GenBank/DDBJ databases">
        <title>Complete genome of Polaribacter_sp.G4M1.</title>
        <authorList>
            <person name="Jeong S.W."/>
            <person name="Bae J.W."/>
        </authorList>
    </citation>
    <scope>NUCLEOTIDE SEQUENCE [LARGE SCALE GENOMIC DNA]</scope>
    <source>
        <strain evidence="2 3">G4M1</strain>
    </source>
</reference>
<feature type="transmembrane region" description="Helical" evidence="1">
    <location>
        <begin position="96"/>
        <end position="119"/>
    </location>
</feature>
<gene>
    <name evidence="2" type="ORF">JL193_05010</name>
</gene>
<feature type="transmembrane region" description="Helical" evidence="1">
    <location>
        <begin position="70"/>
        <end position="90"/>
    </location>
</feature>
<dbReference type="Proteomes" id="UP000663935">
    <property type="component" value="Chromosome"/>
</dbReference>
<feature type="transmembrane region" description="Helical" evidence="1">
    <location>
        <begin position="7"/>
        <end position="27"/>
    </location>
</feature>
<organism evidence="2 3">
    <name type="scientific">Polaribacter batillariae</name>
    <dbReference type="NCBI Taxonomy" id="2808900"/>
    <lineage>
        <taxon>Bacteria</taxon>
        <taxon>Pseudomonadati</taxon>
        <taxon>Bacteroidota</taxon>
        <taxon>Flavobacteriia</taxon>
        <taxon>Flavobacteriales</taxon>
        <taxon>Flavobacteriaceae</taxon>
    </lineage>
</organism>
<evidence type="ECO:0000313" key="2">
    <source>
        <dbReference type="EMBL" id="QTD38638.1"/>
    </source>
</evidence>
<protein>
    <submittedName>
        <fullName evidence="2">Uncharacterized protein</fullName>
    </submittedName>
</protein>
<keyword evidence="1" id="KW-0472">Membrane</keyword>